<evidence type="ECO:0000313" key="1">
    <source>
        <dbReference type="EMBL" id="KAJ0395132.1"/>
    </source>
</evidence>
<accession>A0AAD5LWZ6</accession>
<dbReference type="AlphaFoldDB" id="A0AAD5LWZ6"/>
<protein>
    <submittedName>
        <fullName evidence="1">Uncharacterized protein</fullName>
    </submittedName>
</protein>
<evidence type="ECO:0000313" key="2">
    <source>
        <dbReference type="Proteomes" id="UP001209570"/>
    </source>
</evidence>
<keyword evidence="2" id="KW-1185">Reference proteome</keyword>
<dbReference type="EMBL" id="JAKCXM010000362">
    <property type="protein sequence ID" value="KAJ0395132.1"/>
    <property type="molecule type" value="Genomic_DNA"/>
</dbReference>
<dbReference type="Proteomes" id="UP001209570">
    <property type="component" value="Unassembled WGS sequence"/>
</dbReference>
<name>A0AAD5LWZ6_PYTIN</name>
<proteinExistence type="predicted"/>
<gene>
    <name evidence="1" type="ORF">P43SY_004625</name>
</gene>
<reference evidence="1" key="1">
    <citation type="submission" date="2021-12" db="EMBL/GenBank/DDBJ databases">
        <title>Prjna785345.</title>
        <authorList>
            <person name="Rujirawat T."/>
            <person name="Krajaejun T."/>
        </authorList>
    </citation>
    <scope>NUCLEOTIDE SEQUENCE</scope>
    <source>
        <strain evidence="1">Pi057C3</strain>
    </source>
</reference>
<organism evidence="1 2">
    <name type="scientific">Pythium insidiosum</name>
    <name type="common">Pythiosis disease agent</name>
    <dbReference type="NCBI Taxonomy" id="114742"/>
    <lineage>
        <taxon>Eukaryota</taxon>
        <taxon>Sar</taxon>
        <taxon>Stramenopiles</taxon>
        <taxon>Oomycota</taxon>
        <taxon>Peronosporomycetes</taxon>
        <taxon>Pythiales</taxon>
        <taxon>Pythiaceae</taxon>
        <taxon>Pythium</taxon>
    </lineage>
</organism>
<sequence>MDMRVVELQQVIFKKDLMILQLQRQVAAYERHFGVLEDSVLAALMADDAPPVDPMAVNTNSASAIQSTDFQFKYR</sequence>
<comment type="caution">
    <text evidence="1">The sequence shown here is derived from an EMBL/GenBank/DDBJ whole genome shotgun (WGS) entry which is preliminary data.</text>
</comment>